<comment type="catalytic activity">
    <reaction evidence="12">
        <text>2'-deoxyribonucleotide-(2'-deoxyribose 5'-phosphate)-2'-deoxyribonucleotide-DNA = a 3'-end 2'-deoxyribonucleotide-(2,3-dehydro-2,3-deoxyribose 5'-phosphate)-DNA + a 5'-end 5'-phospho-2'-deoxyribonucleoside-DNA + H(+)</text>
        <dbReference type="Rhea" id="RHEA:66592"/>
        <dbReference type="Rhea" id="RHEA-COMP:13180"/>
        <dbReference type="Rhea" id="RHEA-COMP:16897"/>
        <dbReference type="Rhea" id="RHEA-COMP:17067"/>
        <dbReference type="ChEBI" id="CHEBI:15378"/>
        <dbReference type="ChEBI" id="CHEBI:136412"/>
        <dbReference type="ChEBI" id="CHEBI:157695"/>
        <dbReference type="ChEBI" id="CHEBI:167181"/>
        <dbReference type="EC" id="4.2.99.18"/>
    </reaction>
</comment>
<evidence type="ECO:0000256" key="3">
    <source>
        <dbReference type="ARBA" id="ARBA00022723"/>
    </source>
</evidence>
<feature type="binding site" evidence="12">
    <location>
        <position position="197"/>
    </location>
    <ligand>
        <name>[4Fe-4S] cluster</name>
        <dbReference type="ChEBI" id="CHEBI:49883"/>
    </ligand>
</feature>
<evidence type="ECO:0000256" key="9">
    <source>
        <dbReference type="ARBA" id="ARBA00023204"/>
    </source>
</evidence>
<dbReference type="PROSITE" id="PS00764">
    <property type="entry name" value="ENDONUCLEASE_III_1"/>
    <property type="match status" value="1"/>
</dbReference>
<evidence type="ECO:0000259" key="13">
    <source>
        <dbReference type="SMART" id="SM00478"/>
    </source>
</evidence>
<keyword evidence="11 12" id="KW-0326">Glycosidase</keyword>
<dbReference type="FunFam" id="1.10.340.30:FF:000001">
    <property type="entry name" value="Endonuclease III"/>
    <property type="match status" value="1"/>
</dbReference>
<dbReference type="PANTHER" id="PTHR10359:SF18">
    <property type="entry name" value="ENDONUCLEASE III"/>
    <property type="match status" value="1"/>
</dbReference>
<dbReference type="InterPro" id="IPR004036">
    <property type="entry name" value="Endonuclease-III-like_CS2"/>
</dbReference>
<feature type="binding site" evidence="12">
    <location>
        <position position="187"/>
    </location>
    <ligand>
        <name>[4Fe-4S] cluster</name>
        <dbReference type="ChEBI" id="CHEBI:49883"/>
    </ligand>
</feature>
<dbReference type="SMART" id="SM00525">
    <property type="entry name" value="FES"/>
    <property type="match status" value="1"/>
</dbReference>
<keyword evidence="4 12" id="KW-0227">DNA damage</keyword>
<name>A0A1H2EEA0_9PSED</name>
<dbReference type="CDD" id="cd00056">
    <property type="entry name" value="ENDO3c"/>
    <property type="match status" value="1"/>
</dbReference>
<gene>
    <name evidence="12" type="primary">nth</name>
    <name evidence="14" type="ORF">SAMN05216296_0693</name>
</gene>
<dbReference type="InterPro" id="IPR005759">
    <property type="entry name" value="Nth"/>
</dbReference>
<dbReference type="PIRSF" id="PIRSF001435">
    <property type="entry name" value="Nth"/>
    <property type="match status" value="1"/>
</dbReference>
<evidence type="ECO:0000313" key="14">
    <source>
        <dbReference type="EMBL" id="SDT93420.1"/>
    </source>
</evidence>
<feature type="domain" description="HhH-GPD" evidence="13">
    <location>
        <begin position="38"/>
        <end position="185"/>
    </location>
</feature>
<dbReference type="FunFam" id="1.10.1670.10:FF:000001">
    <property type="entry name" value="Endonuclease III"/>
    <property type="match status" value="1"/>
</dbReference>
<protein>
    <recommendedName>
        <fullName evidence="12">Endonuclease III</fullName>
        <ecNumber evidence="12">4.2.99.18</ecNumber>
    </recommendedName>
    <alternativeName>
        <fullName evidence="12">DNA-(apurinic or apyrimidinic site) lyase</fullName>
    </alternativeName>
</protein>
<dbReference type="Pfam" id="PF00633">
    <property type="entry name" value="HHH"/>
    <property type="match status" value="1"/>
</dbReference>
<keyword evidence="3 12" id="KW-0479">Metal-binding</keyword>
<dbReference type="InterPro" id="IPR000445">
    <property type="entry name" value="HhH_motif"/>
</dbReference>
<evidence type="ECO:0000256" key="12">
    <source>
        <dbReference type="HAMAP-Rule" id="MF_00942"/>
    </source>
</evidence>
<dbReference type="InterPro" id="IPR003651">
    <property type="entry name" value="Endonuclease3_FeS-loop_motif"/>
</dbReference>
<dbReference type="STRING" id="364197.SAMN05216296_0693"/>
<evidence type="ECO:0000256" key="11">
    <source>
        <dbReference type="ARBA" id="ARBA00023295"/>
    </source>
</evidence>
<keyword evidence="9 12" id="KW-0234">DNA repair</keyword>
<keyword evidence="8 12" id="KW-0238">DNA-binding</keyword>
<comment type="cofactor">
    <cofactor evidence="12">
        <name>[4Fe-4S] cluster</name>
        <dbReference type="ChEBI" id="CHEBI:49883"/>
    </cofactor>
    <text evidence="12">Binds 1 [4Fe-4S] cluster.</text>
</comment>
<dbReference type="GO" id="GO:0140078">
    <property type="term" value="F:class I DNA-(apurinic or apyrimidinic site) endonuclease activity"/>
    <property type="evidence" value="ECO:0007669"/>
    <property type="project" value="UniProtKB-EC"/>
</dbReference>
<dbReference type="InterPro" id="IPR023170">
    <property type="entry name" value="HhH_base_excis_C"/>
</dbReference>
<comment type="function">
    <text evidence="12">DNA repair enzyme that has both DNA N-glycosylase activity and AP-lyase activity. The DNA N-glycosylase activity releases various damaged pyrimidines from DNA by cleaving the N-glycosidic bond, leaving an AP (apurinic/apyrimidinic) site. The AP-lyase activity cleaves the phosphodiester bond 3' to the AP site by a beta-elimination, leaving a 3'-terminal unsaturated sugar and a product with a terminal 5'-phosphate.</text>
</comment>
<evidence type="ECO:0000256" key="7">
    <source>
        <dbReference type="ARBA" id="ARBA00023014"/>
    </source>
</evidence>
<dbReference type="HAMAP" id="MF_00942">
    <property type="entry name" value="Nth"/>
    <property type="match status" value="1"/>
</dbReference>
<dbReference type="Gene3D" id="1.10.1670.10">
    <property type="entry name" value="Helix-hairpin-Helix base-excision DNA repair enzymes (C-terminal)"/>
    <property type="match status" value="1"/>
</dbReference>
<dbReference type="GO" id="GO:0003677">
    <property type="term" value="F:DNA binding"/>
    <property type="evidence" value="ECO:0007669"/>
    <property type="project" value="UniProtKB-UniRule"/>
</dbReference>
<dbReference type="GO" id="GO:0046872">
    <property type="term" value="F:metal ion binding"/>
    <property type="evidence" value="ECO:0007669"/>
    <property type="project" value="UniProtKB-KW"/>
</dbReference>
<dbReference type="PROSITE" id="PS01155">
    <property type="entry name" value="ENDONUCLEASE_III_2"/>
    <property type="match status" value="1"/>
</dbReference>
<dbReference type="EC" id="4.2.99.18" evidence="12"/>
<sequence>MNAAKRLEIFRRLREDNPQPTTELAYSSPFELLISVILSAQATDVGVNKATARLYPVANTPEAIYALGYTGLCEYIKTIGLYPTKAKNVIETCRLLIERHNSQVPETREELEALPGVGRKTANVVLNTAFGQLAMAVDTHIFRVSNRTGIAPGKTVLEVERKLMRFVPAEFLLDAHHWLILHGRYVCLARKPRCGSCRIEDLCEYKAKTSDD</sequence>
<keyword evidence="6 12" id="KW-0408">Iron</keyword>
<dbReference type="Pfam" id="PF00730">
    <property type="entry name" value="HhH-GPD"/>
    <property type="match status" value="1"/>
</dbReference>
<keyword evidence="2 12" id="KW-0004">4Fe-4S</keyword>
<dbReference type="Gene3D" id="1.10.340.30">
    <property type="entry name" value="Hypothetical protein, domain 2"/>
    <property type="match status" value="1"/>
</dbReference>
<dbReference type="PANTHER" id="PTHR10359">
    <property type="entry name" value="A/G-SPECIFIC ADENINE GLYCOSYLASE/ENDONUCLEASE III"/>
    <property type="match status" value="1"/>
</dbReference>
<dbReference type="InterPro" id="IPR011257">
    <property type="entry name" value="DNA_glycosylase"/>
</dbReference>
<organism evidence="14 15">
    <name type="scientific">Pseudomonas pohangensis</name>
    <dbReference type="NCBI Taxonomy" id="364197"/>
    <lineage>
        <taxon>Bacteria</taxon>
        <taxon>Pseudomonadati</taxon>
        <taxon>Pseudomonadota</taxon>
        <taxon>Gammaproteobacteria</taxon>
        <taxon>Pseudomonadales</taxon>
        <taxon>Pseudomonadaceae</taxon>
        <taxon>Pseudomonas</taxon>
    </lineage>
</organism>
<dbReference type="Proteomes" id="UP000243232">
    <property type="component" value="Chromosome I"/>
</dbReference>
<dbReference type="GO" id="GO:0006285">
    <property type="term" value="P:base-excision repair, AP site formation"/>
    <property type="evidence" value="ECO:0007669"/>
    <property type="project" value="TreeGrafter"/>
</dbReference>
<evidence type="ECO:0000256" key="2">
    <source>
        <dbReference type="ARBA" id="ARBA00022485"/>
    </source>
</evidence>
<dbReference type="GO" id="GO:0019104">
    <property type="term" value="F:DNA N-glycosylase activity"/>
    <property type="evidence" value="ECO:0007669"/>
    <property type="project" value="UniProtKB-UniRule"/>
</dbReference>
<evidence type="ECO:0000256" key="10">
    <source>
        <dbReference type="ARBA" id="ARBA00023239"/>
    </source>
</evidence>
<evidence type="ECO:0000256" key="6">
    <source>
        <dbReference type="ARBA" id="ARBA00023004"/>
    </source>
</evidence>
<keyword evidence="5 12" id="KW-0378">Hydrolase</keyword>
<evidence type="ECO:0000256" key="1">
    <source>
        <dbReference type="ARBA" id="ARBA00008343"/>
    </source>
</evidence>
<dbReference type="OrthoDB" id="9800977at2"/>
<keyword evidence="7 12" id="KW-0411">Iron-sulfur</keyword>
<feature type="binding site" evidence="12">
    <location>
        <position position="203"/>
    </location>
    <ligand>
        <name>[4Fe-4S] cluster</name>
        <dbReference type="ChEBI" id="CHEBI:49883"/>
    </ligand>
</feature>
<evidence type="ECO:0000256" key="5">
    <source>
        <dbReference type="ARBA" id="ARBA00022801"/>
    </source>
</evidence>
<accession>A0A1H2EEA0</accession>
<keyword evidence="14" id="KW-0540">Nuclease</keyword>
<dbReference type="RefSeq" id="WP_090193109.1">
    <property type="nucleotide sequence ID" value="NZ_LT629785.1"/>
</dbReference>
<dbReference type="InterPro" id="IPR004035">
    <property type="entry name" value="Endouclease-III_FeS-bd_BS"/>
</dbReference>
<dbReference type="AlphaFoldDB" id="A0A1H2EEA0"/>
<dbReference type="SMART" id="SM00478">
    <property type="entry name" value="ENDO3c"/>
    <property type="match status" value="1"/>
</dbReference>
<reference evidence="15" key="1">
    <citation type="submission" date="2016-10" db="EMBL/GenBank/DDBJ databases">
        <authorList>
            <person name="Varghese N."/>
            <person name="Submissions S."/>
        </authorList>
    </citation>
    <scope>NUCLEOTIDE SEQUENCE [LARGE SCALE GENOMIC DNA]</scope>
    <source>
        <strain evidence="15">DSM 17875</strain>
    </source>
</reference>
<keyword evidence="14" id="KW-0255">Endonuclease</keyword>
<evidence type="ECO:0000256" key="4">
    <source>
        <dbReference type="ARBA" id="ARBA00022763"/>
    </source>
</evidence>
<proteinExistence type="inferred from homology"/>
<dbReference type="EMBL" id="LT629785">
    <property type="protein sequence ID" value="SDT93420.1"/>
    <property type="molecule type" value="Genomic_DNA"/>
</dbReference>
<keyword evidence="10 12" id="KW-0456">Lyase</keyword>
<evidence type="ECO:0000256" key="8">
    <source>
        <dbReference type="ARBA" id="ARBA00023125"/>
    </source>
</evidence>
<feature type="binding site" evidence="12">
    <location>
        <position position="194"/>
    </location>
    <ligand>
        <name>[4Fe-4S] cluster</name>
        <dbReference type="ChEBI" id="CHEBI:49883"/>
    </ligand>
</feature>
<dbReference type="SUPFAM" id="SSF48150">
    <property type="entry name" value="DNA-glycosylase"/>
    <property type="match status" value="1"/>
</dbReference>
<keyword evidence="15" id="KW-1185">Reference proteome</keyword>
<evidence type="ECO:0000313" key="15">
    <source>
        <dbReference type="Proteomes" id="UP000243232"/>
    </source>
</evidence>
<dbReference type="NCBIfam" id="TIGR01083">
    <property type="entry name" value="nth"/>
    <property type="match status" value="1"/>
</dbReference>
<comment type="similarity">
    <text evidence="1 12">Belongs to the Nth/MutY family.</text>
</comment>
<dbReference type="InterPro" id="IPR003265">
    <property type="entry name" value="HhH-GPD_domain"/>
</dbReference>
<dbReference type="Pfam" id="PF10576">
    <property type="entry name" value="EndIII_4Fe-2S"/>
    <property type="match status" value="1"/>
</dbReference>
<dbReference type="GO" id="GO:0051539">
    <property type="term" value="F:4 iron, 4 sulfur cluster binding"/>
    <property type="evidence" value="ECO:0007669"/>
    <property type="project" value="UniProtKB-UniRule"/>
</dbReference>